<protein>
    <submittedName>
        <fullName evidence="1">Uncharacterized protein</fullName>
    </submittedName>
</protein>
<proteinExistence type="predicted"/>
<dbReference type="AlphaFoldDB" id="A0A5E7IU78"/>
<name>A0A5E7IU78_PSEFL</name>
<gene>
    <name evidence="1" type="ORF">PS870_01756</name>
</gene>
<accession>A0A5E7IU78</accession>
<organism evidence="1 2">
    <name type="scientific">Pseudomonas fluorescens</name>
    <dbReference type="NCBI Taxonomy" id="294"/>
    <lineage>
        <taxon>Bacteria</taxon>
        <taxon>Pseudomonadati</taxon>
        <taxon>Pseudomonadota</taxon>
        <taxon>Gammaproteobacteria</taxon>
        <taxon>Pseudomonadales</taxon>
        <taxon>Pseudomonadaceae</taxon>
        <taxon>Pseudomonas</taxon>
    </lineage>
</organism>
<dbReference type="Proteomes" id="UP000349468">
    <property type="component" value="Unassembled WGS sequence"/>
</dbReference>
<evidence type="ECO:0000313" key="2">
    <source>
        <dbReference type="Proteomes" id="UP000349468"/>
    </source>
</evidence>
<evidence type="ECO:0000313" key="1">
    <source>
        <dbReference type="EMBL" id="VVO80248.1"/>
    </source>
</evidence>
<dbReference type="EMBL" id="CABVIK010000005">
    <property type="protein sequence ID" value="VVO80248.1"/>
    <property type="molecule type" value="Genomic_DNA"/>
</dbReference>
<sequence length="40" mass="4626">MQNPEGSRLRGFYFRLHPLMPGERDGEDTSVKSVIHYCDS</sequence>
<reference evidence="1 2" key="1">
    <citation type="submission" date="2019-09" db="EMBL/GenBank/DDBJ databases">
        <authorList>
            <person name="Chandra G."/>
            <person name="Truman W A."/>
        </authorList>
    </citation>
    <scope>NUCLEOTIDE SEQUENCE [LARGE SCALE GENOMIC DNA]</scope>
    <source>
        <strain evidence="1">PS870</strain>
    </source>
</reference>